<dbReference type="InterPro" id="IPR025421">
    <property type="entry name" value="DUF4148"/>
</dbReference>
<evidence type="ECO:0000256" key="2">
    <source>
        <dbReference type="SAM" id="SignalP"/>
    </source>
</evidence>
<dbReference type="EMBL" id="QYUO01000001">
    <property type="protein sequence ID" value="RJF97961.1"/>
    <property type="molecule type" value="Genomic_DNA"/>
</dbReference>
<keyword evidence="4" id="KW-1185">Reference proteome</keyword>
<keyword evidence="2" id="KW-0732">Signal</keyword>
<feature type="chain" id="PRO_5017330354" evidence="2">
    <location>
        <begin position="22"/>
        <end position="122"/>
    </location>
</feature>
<name>A0A3A3FUU2_9BURK</name>
<dbReference type="Proteomes" id="UP000265955">
    <property type="component" value="Unassembled WGS sequence"/>
</dbReference>
<accession>A0A3A3FUU2</accession>
<dbReference type="AlphaFoldDB" id="A0A3A3FUU2"/>
<dbReference type="OrthoDB" id="8720341at2"/>
<organism evidence="3 4">
    <name type="scientific">Noviherbaspirillum saxi</name>
    <dbReference type="NCBI Taxonomy" id="2320863"/>
    <lineage>
        <taxon>Bacteria</taxon>
        <taxon>Pseudomonadati</taxon>
        <taxon>Pseudomonadota</taxon>
        <taxon>Betaproteobacteria</taxon>
        <taxon>Burkholderiales</taxon>
        <taxon>Oxalobacteraceae</taxon>
        <taxon>Noviherbaspirillum</taxon>
    </lineage>
</organism>
<reference evidence="4" key="1">
    <citation type="submission" date="2018-09" db="EMBL/GenBank/DDBJ databases">
        <authorList>
            <person name="Zhu H."/>
        </authorList>
    </citation>
    <scope>NUCLEOTIDE SEQUENCE [LARGE SCALE GENOMIC DNA]</scope>
    <source>
        <strain evidence="4">K1R23-30</strain>
    </source>
</reference>
<feature type="signal peptide" evidence="2">
    <location>
        <begin position="1"/>
        <end position="21"/>
    </location>
</feature>
<proteinExistence type="predicted"/>
<protein>
    <submittedName>
        <fullName evidence="3">DUF4148 domain-containing protein</fullName>
    </submittedName>
</protein>
<evidence type="ECO:0000313" key="4">
    <source>
        <dbReference type="Proteomes" id="UP000265955"/>
    </source>
</evidence>
<comment type="caution">
    <text evidence="3">The sequence shown here is derived from an EMBL/GenBank/DDBJ whole genome shotgun (WGS) entry which is preliminary data.</text>
</comment>
<dbReference type="Pfam" id="PF13663">
    <property type="entry name" value="DUF4148"/>
    <property type="match status" value="2"/>
</dbReference>
<feature type="region of interest" description="Disordered" evidence="1">
    <location>
        <begin position="98"/>
        <end position="122"/>
    </location>
</feature>
<dbReference type="RefSeq" id="WP_119767906.1">
    <property type="nucleotide sequence ID" value="NZ_QYUO01000001.1"/>
</dbReference>
<evidence type="ECO:0000256" key="1">
    <source>
        <dbReference type="SAM" id="MobiDB-lite"/>
    </source>
</evidence>
<evidence type="ECO:0000313" key="3">
    <source>
        <dbReference type="EMBL" id="RJF97961.1"/>
    </source>
</evidence>
<sequence length="122" mass="12815">MNAKNLIAAIAILAGTSSAFAAEWVDFIDFQSTKTRAEVIAELKDAQAQGTYVAGGNEFTAPDARFASTKTRAQVMAELKQAQEDGSYALAHQEFDGQYPGLTNGSNAGSRLARGGKAANVN</sequence>
<gene>
    <name evidence="3" type="ORF">D3871_05090</name>
</gene>